<keyword evidence="3" id="KW-1185">Reference proteome</keyword>
<sequence length="91" mass="10223">MKQHCIDGAGRPCTSSPCSWREQEPSSLASSSMEHKDQEKAMSNNVIKWTEAEAAFRKRGFPRAIKGAGCAIVFLLDCRFFHYLETAVQEI</sequence>
<evidence type="ECO:0000313" key="2">
    <source>
        <dbReference type="EMBL" id="KAK3720723.1"/>
    </source>
</evidence>
<reference evidence="2" key="1">
    <citation type="journal article" date="2023" name="G3 (Bethesda)">
        <title>A reference genome for the long-term kleptoplast-retaining sea slug Elysia crispata morphotype clarki.</title>
        <authorList>
            <person name="Eastman K.E."/>
            <person name="Pendleton A.L."/>
            <person name="Shaikh M.A."/>
            <person name="Suttiyut T."/>
            <person name="Ogas R."/>
            <person name="Tomko P."/>
            <person name="Gavelis G."/>
            <person name="Widhalm J.R."/>
            <person name="Wisecaver J.H."/>
        </authorList>
    </citation>
    <scope>NUCLEOTIDE SEQUENCE</scope>
    <source>
        <strain evidence="2">ECLA1</strain>
    </source>
</reference>
<evidence type="ECO:0000313" key="3">
    <source>
        <dbReference type="Proteomes" id="UP001283361"/>
    </source>
</evidence>
<name>A0AAE1CNB9_9GAST</name>
<dbReference type="AlphaFoldDB" id="A0AAE1CNB9"/>
<dbReference type="Proteomes" id="UP001283361">
    <property type="component" value="Unassembled WGS sequence"/>
</dbReference>
<dbReference type="EMBL" id="JAWDGP010007404">
    <property type="protein sequence ID" value="KAK3720723.1"/>
    <property type="molecule type" value="Genomic_DNA"/>
</dbReference>
<evidence type="ECO:0000256" key="1">
    <source>
        <dbReference type="SAM" id="MobiDB-lite"/>
    </source>
</evidence>
<accession>A0AAE1CNB9</accession>
<gene>
    <name evidence="2" type="ORF">RRG08_057194</name>
</gene>
<feature type="region of interest" description="Disordered" evidence="1">
    <location>
        <begin position="1"/>
        <end position="42"/>
    </location>
</feature>
<proteinExistence type="predicted"/>
<protein>
    <submittedName>
        <fullName evidence="2">Uncharacterized protein</fullName>
    </submittedName>
</protein>
<comment type="caution">
    <text evidence="2">The sequence shown here is derived from an EMBL/GenBank/DDBJ whole genome shotgun (WGS) entry which is preliminary data.</text>
</comment>
<organism evidence="2 3">
    <name type="scientific">Elysia crispata</name>
    <name type="common">lettuce slug</name>
    <dbReference type="NCBI Taxonomy" id="231223"/>
    <lineage>
        <taxon>Eukaryota</taxon>
        <taxon>Metazoa</taxon>
        <taxon>Spiralia</taxon>
        <taxon>Lophotrochozoa</taxon>
        <taxon>Mollusca</taxon>
        <taxon>Gastropoda</taxon>
        <taxon>Heterobranchia</taxon>
        <taxon>Euthyneura</taxon>
        <taxon>Panpulmonata</taxon>
        <taxon>Sacoglossa</taxon>
        <taxon>Placobranchoidea</taxon>
        <taxon>Plakobranchidae</taxon>
        <taxon>Elysia</taxon>
    </lineage>
</organism>